<keyword evidence="4" id="KW-0378">Hydrolase</keyword>
<feature type="region of interest" description="Disordered" evidence="2">
    <location>
        <begin position="1"/>
        <end position="95"/>
    </location>
</feature>
<evidence type="ECO:0000313" key="5">
    <source>
        <dbReference type="Proteomes" id="UP000440578"/>
    </source>
</evidence>
<feature type="compositionally biased region" description="Basic and acidic residues" evidence="2">
    <location>
        <begin position="12"/>
        <end position="21"/>
    </location>
</feature>
<dbReference type="InterPro" id="IPR038765">
    <property type="entry name" value="Papain-like_cys_pep_sf"/>
</dbReference>
<dbReference type="EMBL" id="VIIS01001591">
    <property type="protein sequence ID" value="KAF0295924.1"/>
    <property type="molecule type" value="Genomic_DNA"/>
</dbReference>
<reference evidence="4 5" key="1">
    <citation type="submission" date="2019-07" db="EMBL/GenBank/DDBJ databases">
        <title>Draft genome assembly of a fouling barnacle, Amphibalanus amphitrite (Darwin, 1854): The first reference genome for Thecostraca.</title>
        <authorList>
            <person name="Kim W."/>
        </authorList>
    </citation>
    <scope>NUCLEOTIDE SEQUENCE [LARGE SCALE GENOMIC DNA]</scope>
    <source>
        <strain evidence="4">SNU_AA5</strain>
        <tissue evidence="4">Soma without cirri and trophi</tissue>
    </source>
</reference>
<organism evidence="4 5">
    <name type="scientific">Amphibalanus amphitrite</name>
    <name type="common">Striped barnacle</name>
    <name type="synonym">Balanus amphitrite</name>
    <dbReference type="NCBI Taxonomy" id="1232801"/>
    <lineage>
        <taxon>Eukaryota</taxon>
        <taxon>Metazoa</taxon>
        <taxon>Ecdysozoa</taxon>
        <taxon>Arthropoda</taxon>
        <taxon>Crustacea</taxon>
        <taxon>Multicrustacea</taxon>
        <taxon>Cirripedia</taxon>
        <taxon>Thoracica</taxon>
        <taxon>Thoracicalcarea</taxon>
        <taxon>Balanomorpha</taxon>
        <taxon>Balanoidea</taxon>
        <taxon>Balanidae</taxon>
        <taxon>Amphibalaninae</taxon>
        <taxon>Amphibalanus</taxon>
    </lineage>
</organism>
<feature type="domain" description="USP" evidence="3">
    <location>
        <begin position="1"/>
        <end position="226"/>
    </location>
</feature>
<dbReference type="CDD" id="cd02257">
    <property type="entry name" value="Peptidase_C19"/>
    <property type="match status" value="1"/>
</dbReference>
<protein>
    <submittedName>
        <fullName evidence="4">Ubiquitin carboxyl-terminal hydrolase 37</fullName>
    </submittedName>
</protein>
<dbReference type="GO" id="GO:0005829">
    <property type="term" value="C:cytosol"/>
    <property type="evidence" value="ECO:0007669"/>
    <property type="project" value="TreeGrafter"/>
</dbReference>
<dbReference type="PANTHER" id="PTHR24006:SF915">
    <property type="entry name" value="UBIQUITIN CARBOXYL-TERMINAL HYDROLASE-RELATED"/>
    <property type="match status" value="1"/>
</dbReference>
<dbReference type="Gene3D" id="3.90.70.10">
    <property type="entry name" value="Cysteine proteinases"/>
    <property type="match status" value="1"/>
</dbReference>
<dbReference type="PROSITE" id="PS50235">
    <property type="entry name" value="USP_3"/>
    <property type="match status" value="1"/>
</dbReference>
<dbReference type="InterPro" id="IPR001394">
    <property type="entry name" value="Peptidase_C19_UCH"/>
</dbReference>
<dbReference type="GO" id="GO:0004843">
    <property type="term" value="F:cysteine-type deubiquitinase activity"/>
    <property type="evidence" value="ECO:0007669"/>
    <property type="project" value="InterPro"/>
</dbReference>
<keyword evidence="5" id="KW-1185">Reference proteome</keyword>
<dbReference type="GO" id="GO:0000082">
    <property type="term" value="P:G1/S transition of mitotic cell cycle"/>
    <property type="evidence" value="ECO:0007669"/>
    <property type="project" value="TreeGrafter"/>
</dbReference>
<dbReference type="InterPro" id="IPR028889">
    <property type="entry name" value="USP"/>
</dbReference>
<dbReference type="Pfam" id="PF00443">
    <property type="entry name" value="UCH"/>
    <property type="match status" value="1"/>
</dbReference>
<dbReference type="Proteomes" id="UP000440578">
    <property type="component" value="Unassembled WGS sequence"/>
</dbReference>
<dbReference type="GO" id="GO:0005634">
    <property type="term" value="C:nucleus"/>
    <property type="evidence" value="ECO:0007669"/>
    <property type="project" value="TreeGrafter"/>
</dbReference>
<proteinExistence type="inferred from homology"/>
<dbReference type="PROSITE" id="PS00973">
    <property type="entry name" value="USP_2"/>
    <property type="match status" value="1"/>
</dbReference>
<sequence>MILSLNEYVADDVTRPPEWKCSKPSRCTLPEFEESEAPSSGPSPPATARGPSPVPAATAVLPESAAVGSPVTAGAAAPARPMSATGAEPPPLPPAQAELVAQDADPESNPARTREDRELKEAMMRSLEEGAPADAAEQVHFPKSCVEDDQSLCSTDLAGDFTYRLVSVVSHHGGNTHSGHYVSDVYSVDRDPWYHYDDRRVSCVDEAEVLGEGHQKNGYIFFYLHKDLCNQAVSVEGAGGAL</sequence>
<evidence type="ECO:0000256" key="2">
    <source>
        <dbReference type="SAM" id="MobiDB-lite"/>
    </source>
</evidence>
<name>A0A6A4VWD2_AMPAM</name>
<evidence type="ECO:0000256" key="1">
    <source>
        <dbReference type="ARBA" id="ARBA00009085"/>
    </source>
</evidence>
<comment type="similarity">
    <text evidence="1">Belongs to the peptidase C19 family.</text>
</comment>
<dbReference type="PANTHER" id="PTHR24006">
    <property type="entry name" value="UBIQUITIN CARBOXYL-TERMINAL HYDROLASE"/>
    <property type="match status" value="1"/>
</dbReference>
<evidence type="ECO:0000259" key="3">
    <source>
        <dbReference type="PROSITE" id="PS50235"/>
    </source>
</evidence>
<dbReference type="AlphaFoldDB" id="A0A6A4VWD2"/>
<accession>A0A6A4VWD2</accession>
<dbReference type="GO" id="GO:0016579">
    <property type="term" value="P:protein deubiquitination"/>
    <property type="evidence" value="ECO:0007669"/>
    <property type="project" value="InterPro"/>
</dbReference>
<dbReference type="InterPro" id="IPR050164">
    <property type="entry name" value="Peptidase_C19"/>
</dbReference>
<gene>
    <name evidence="4" type="primary">USP37_0</name>
    <name evidence="4" type="ORF">FJT64_006635</name>
</gene>
<dbReference type="SUPFAM" id="SSF54001">
    <property type="entry name" value="Cysteine proteinases"/>
    <property type="match status" value="1"/>
</dbReference>
<evidence type="ECO:0000313" key="4">
    <source>
        <dbReference type="EMBL" id="KAF0295924.1"/>
    </source>
</evidence>
<dbReference type="OrthoDB" id="6354474at2759"/>
<comment type="caution">
    <text evidence="4">The sequence shown here is derived from an EMBL/GenBank/DDBJ whole genome shotgun (WGS) entry which is preliminary data.</text>
</comment>
<feature type="compositionally biased region" description="Low complexity" evidence="2">
    <location>
        <begin position="64"/>
        <end position="87"/>
    </location>
</feature>
<dbReference type="InterPro" id="IPR018200">
    <property type="entry name" value="USP_CS"/>
</dbReference>